<evidence type="ECO:0000259" key="8">
    <source>
        <dbReference type="PROSITE" id="PS51900"/>
    </source>
</evidence>
<accession>A0A5Q3QIC7</accession>
<keyword evidence="4" id="KW-0233">DNA recombination</keyword>
<dbReference type="RefSeq" id="WP_154077785.1">
    <property type="nucleotide sequence ID" value="NZ_CP045929.1"/>
</dbReference>
<dbReference type="InterPro" id="IPR011010">
    <property type="entry name" value="DNA_brk_join_enz"/>
</dbReference>
<dbReference type="GO" id="GO:0003677">
    <property type="term" value="F:DNA binding"/>
    <property type="evidence" value="ECO:0007669"/>
    <property type="project" value="UniProtKB-UniRule"/>
</dbReference>
<dbReference type="AlphaFoldDB" id="A0A5Q3QIC7"/>
<gene>
    <name evidence="9" type="ORF">GIY23_18280</name>
</gene>
<dbReference type="PROSITE" id="PS51898">
    <property type="entry name" value="TYR_RECOMBINASE"/>
    <property type="match status" value="1"/>
</dbReference>
<dbReference type="InterPro" id="IPR050808">
    <property type="entry name" value="Phage_Integrase"/>
</dbReference>
<dbReference type="InterPro" id="IPR053876">
    <property type="entry name" value="Phage_int_M"/>
</dbReference>
<dbReference type="KEGG" id="sace:GIY23_18280"/>
<dbReference type="EMBL" id="CP045929">
    <property type="protein sequence ID" value="QGK71209.1"/>
    <property type="molecule type" value="Genomic_DNA"/>
</dbReference>
<feature type="domain" description="Tyr recombinase" evidence="7">
    <location>
        <begin position="176"/>
        <end position="360"/>
    </location>
</feature>
<proteinExistence type="inferred from homology"/>
<dbReference type="Gene3D" id="1.10.150.130">
    <property type="match status" value="1"/>
</dbReference>
<dbReference type="PANTHER" id="PTHR30629:SF2">
    <property type="entry name" value="PROPHAGE INTEGRASE INTS-RELATED"/>
    <property type="match status" value="1"/>
</dbReference>
<name>A0A5Q3QIC7_9PSEU</name>
<sequence>MADIDDRWYRKGPDGEDIPTPRHGQGSRWLLRWRDPSGVQRKKSFKRKAEAQKFATDVEHRMLSGSYVAPHAGRVLVDESARQWLDAQAHLSRSTFARYEIAVNTHIRPRWGRVQLAAVTHADVQQWVSALAREYSAASVIKVHRVFSQIMSWAVRDARISQNPADGVRLPRPAPPDHRYLDHRQVTELADACGTSGLVVRFLAYTGLRWGELAALKVKRVDLVRRRVLIAESVTEVNGELVWGTTKTHERRSVPLPRFLAEAVAHLVAHRASDDLLFSSPRGGVLRVRNFRRGVFDRAVKEVGLTGFHPHELRHTAASLAIASGADVKIVQQMLGHKTATMTLDLYGHLFPDRLNDIADRMDREACAPDVPRE</sequence>
<dbReference type="PANTHER" id="PTHR30629">
    <property type="entry name" value="PROPHAGE INTEGRASE"/>
    <property type="match status" value="1"/>
</dbReference>
<dbReference type="Gene3D" id="1.10.443.10">
    <property type="entry name" value="Intergrase catalytic core"/>
    <property type="match status" value="1"/>
</dbReference>
<keyword evidence="2" id="KW-0229">DNA integration</keyword>
<dbReference type="InterPro" id="IPR010998">
    <property type="entry name" value="Integrase_recombinase_N"/>
</dbReference>
<evidence type="ECO:0000256" key="1">
    <source>
        <dbReference type="ARBA" id="ARBA00008857"/>
    </source>
</evidence>
<evidence type="ECO:0000256" key="4">
    <source>
        <dbReference type="ARBA" id="ARBA00023172"/>
    </source>
</evidence>
<dbReference type="GO" id="GO:0006310">
    <property type="term" value="P:DNA recombination"/>
    <property type="evidence" value="ECO:0007669"/>
    <property type="project" value="UniProtKB-KW"/>
</dbReference>
<evidence type="ECO:0000256" key="6">
    <source>
        <dbReference type="SAM" id="MobiDB-lite"/>
    </source>
</evidence>
<dbReference type="GO" id="GO:0015074">
    <property type="term" value="P:DNA integration"/>
    <property type="evidence" value="ECO:0007669"/>
    <property type="project" value="UniProtKB-KW"/>
</dbReference>
<dbReference type="InterPro" id="IPR013762">
    <property type="entry name" value="Integrase-like_cat_sf"/>
</dbReference>
<evidence type="ECO:0000256" key="2">
    <source>
        <dbReference type="ARBA" id="ARBA00022908"/>
    </source>
</evidence>
<evidence type="ECO:0000313" key="9">
    <source>
        <dbReference type="EMBL" id="QGK71209.1"/>
    </source>
</evidence>
<organism evidence="9 10">
    <name type="scientific">Allosaccharopolyspora coralli</name>
    <dbReference type="NCBI Taxonomy" id="2665642"/>
    <lineage>
        <taxon>Bacteria</taxon>
        <taxon>Bacillati</taxon>
        <taxon>Actinomycetota</taxon>
        <taxon>Actinomycetes</taxon>
        <taxon>Pseudonocardiales</taxon>
        <taxon>Pseudonocardiaceae</taxon>
        <taxon>Allosaccharopolyspora</taxon>
    </lineage>
</organism>
<dbReference type="CDD" id="cd01189">
    <property type="entry name" value="INT_ICEBs1_C_like"/>
    <property type="match status" value="1"/>
</dbReference>
<comment type="similarity">
    <text evidence="1">Belongs to the 'phage' integrase family.</text>
</comment>
<dbReference type="Pfam" id="PF22022">
    <property type="entry name" value="Phage_int_M"/>
    <property type="match status" value="1"/>
</dbReference>
<evidence type="ECO:0000256" key="5">
    <source>
        <dbReference type="PROSITE-ProRule" id="PRU01248"/>
    </source>
</evidence>
<keyword evidence="10" id="KW-1185">Reference proteome</keyword>
<feature type="region of interest" description="Disordered" evidence="6">
    <location>
        <begin position="1"/>
        <end position="26"/>
    </location>
</feature>
<dbReference type="InterPro" id="IPR002104">
    <property type="entry name" value="Integrase_catalytic"/>
</dbReference>
<dbReference type="Proteomes" id="UP000371041">
    <property type="component" value="Chromosome"/>
</dbReference>
<protein>
    <submittedName>
        <fullName evidence="9">Tyrosine-type recombinase/integrase</fullName>
    </submittedName>
</protein>
<evidence type="ECO:0000256" key="3">
    <source>
        <dbReference type="ARBA" id="ARBA00023125"/>
    </source>
</evidence>
<dbReference type="Pfam" id="PF00589">
    <property type="entry name" value="Phage_integrase"/>
    <property type="match status" value="1"/>
</dbReference>
<evidence type="ECO:0000313" key="10">
    <source>
        <dbReference type="Proteomes" id="UP000371041"/>
    </source>
</evidence>
<dbReference type="SUPFAM" id="SSF56349">
    <property type="entry name" value="DNA breaking-rejoining enzymes"/>
    <property type="match status" value="1"/>
</dbReference>
<feature type="compositionally biased region" description="Basic and acidic residues" evidence="6">
    <location>
        <begin position="1"/>
        <end position="14"/>
    </location>
</feature>
<dbReference type="PROSITE" id="PS51900">
    <property type="entry name" value="CB"/>
    <property type="match status" value="1"/>
</dbReference>
<dbReference type="InterPro" id="IPR044068">
    <property type="entry name" value="CB"/>
</dbReference>
<feature type="domain" description="Core-binding (CB)" evidence="8">
    <location>
        <begin position="75"/>
        <end position="155"/>
    </location>
</feature>
<keyword evidence="3 5" id="KW-0238">DNA-binding</keyword>
<reference evidence="10" key="1">
    <citation type="submission" date="2019-11" db="EMBL/GenBank/DDBJ databases">
        <title>The complete genome sequence of Saccharopolyspora sp. E2A.</title>
        <authorList>
            <person name="Zhang G."/>
        </authorList>
    </citation>
    <scope>NUCLEOTIDE SEQUENCE [LARGE SCALE GENOMIC DNA]</scope>
    <source>
        <strain evidence="10">E2A</strain>
    </source>
</reference>
<evidence type="ECO:0000259" key="7">
    <source>
        <dbReference type="PROSITE" id="PS51898"/>
    </source>
</evidence>